<evidence type="ECO:0000313" key="2">
    <source>
        <dbReference type="Proteomes" id="UP000202764"/>
    </source>
</evidence>
<keyword evidence="2" id="KW-1185">Reference proteome</keyword>
<sequence>MAIIGKRPRRINNDGRSITETRIAKTALLPGSFAYINPADDNFTQAPATEALTPPLYIINVDTIIGETADVAVKAGESAVGDYVEQGRQFAALVAAGTVLKKDTPLMLHATNGTLIAYVAAEGNKLLAYSQEVYTIPAGAAALALVRIA</sequence>
<name>A0A0M4S2L2_9CAUD</name>
<dbReference type="GeneID" id="26639423"/>
<dbReference type="RefSeq" id="YP_009213205.1">
    <property type="nucleotide sequence ID" value="NC_028952.1"/>
</dbReference>
<dbReference type="Proteomes" id="UP000202764">
    <property type="component" value="Segment"/>
</dbReference>
<gene>
    <name evidence="1" type="ORF">SF3_790</name>
</gene>
<evidence type="ECO:0000313" key="1">
    <source>
        <dbReference type="EMBL" id="ALF00209.1"/>
    </source>
</evidence>
<dbReference type="OrthoDB" id="12012at10239"/>
<dbReference type="KEGG" id="vg:26639423"/>
<protein>
    <submittedName>
        <fullName evidence="1">Uncharacterized protein</fullName>
    </submittedName>
</protein>
<organism evidence="1 2">
    <name type="scientific">Streptomyces phage SF3</name>
    <dbReference type="NCBI Taxonomy" id="1690818"/>
    <lineage>
        <taxon>Viruses</taxon>
        <taxon>Duplodnaviria</taxon>
        <taxon>Heunggongvirae</taxon>
        <taxon>Uroviricota</taxon>
        <taxon>Caudoviricetes</taxon>
        <taxon>Siftrevirus</taxon>
        <taxon>Siftrevirus SF3</taxon>
    </lineage>
</organism>
<accession>A0A0M4S2L2</accession>
<proteinExistence type="predicted"/>
<dbReference type="EMBL" id="KT221034">
    <property type="protein sequence ID" value="ALF00209.1"/>
    <property type="molecule type" value="Genomic_DNA"/>
</dbReference>
<reference evidence="1 2" key="1">
    <citation type="submission" date="2015-06" db="EMBL/GenBank/DDBJ databases">
        <title>Complete genomic sequence analysis of two virulent actinophages of Streptomyces flavovirens.</title>
        <authorList>
            <person name="Sharaf A."/>
            <person name="Marie E."/>
            <person name="ElBaz R."/>
            <person name="Elmaghraby I."/>
            <person name="Mercati F."/>
        </authorList>
    </citation>
    <scope>NUCLEOTIDE SEQUENCE [LARGE SCALE GENOMIC DNA]</scope>
</reference>